<dbReference type="Pfam" id="PF09587">
    <property type="entry name" value="PGA_cap"/>
    <property type="match status" value="1"/>
</dbReference>
<comment type="similarity">
    <text evidence="2 10">Belongs to the peptidase S11 family.</text>
</comment>
<comment type="caution">
    <text evidence="13">The sequence shown here is derived from an EMBL/GenBank/DDBJ whole genome shotgun (WGS) entry which is preliminary data.</text>
</comment>
<evidence type="ECO:0000313" key="13">
    <source>
        <dbReference type="EMBL" id="KKR43652.1"/>
    </source>
</evidence>
<dbReference type="SUPFAM" id="SSF56601">
    <property type="entry name" value="beta-lactamase/transpeptidase-like"/>
    <property type="match status" value="1"/>
</dbReference>
<proteinExistence type="inferred from homology"/>
<dbReference type="GO" id="GO:0006508">
    <property type="term" value="P:proteolysis"/>
    <property type="evidence" value="ECO:0007669"/>
    <property type="project" value="InterPro"/>
</dbReference>
<evidence type="ECO:0000256" key="1">
    <source>
        <dbReference type="ARBA" id="ARBA00005662"/>
    </source>
</evidence>
<dbReference type="InterPro" id="IPR001967">
    <property type="entry name" value="Peptidase_S11_N"/>
</dbReference>
<evidence type="ECO:0000256" key="9">
    <source>
        <dbReference type="PIRSR" id="PIRSR618044-2"/>
    </source>
</evidence>
<dbReference type="SUPFAM" id="SSF56300">
    <property type="entry name" value="Metallo-dependent phosphatases"/>
    <property type="match status" value="1"/>
</dbReference>
<sequence length="645" mass="71278">MKAVAKAKIKLVFFVIFSVAAGILFSSFLFSIFENGNLIESKGRLSAQAGQASVMEITAPSEEGFQYFYTNKEASVGPKVSARAFLVGDLDTGEVIVAKNQDKKLPIASVSKLMTAVVTTEITKPENTTTISKEALATYGKNGELRLGEKIKVSDLIYPLLLESSNDAAEALALYFGREDFISKMNQKADKLKMSETVYQDPSGLSPNNQSTVADMFKLTGYITKQQPELLEITTKQSYSNKKHSWSNISQFLGKDGYIGGKSGYTDAAKQTVVSLFSLPLGQNSNRPIAITLLGSSDRERDVESILKYLRKNIYYGGKADANTNWVEEKVGTPDIKDPNFVMLAFAGDIMLDRGVESSVIRNFGGNYSALFEKEKKLSEIFKKADIAFANLEGPASDQGADQKNLYSFRMDPSVIPALKGAGISILSVANNHVGDWGRLAYADTLARLKENEIFYTGGGQNKEESETPVIIEKYGMKIGYLAFSDVGPNWMEAGVDKAGLLLTNNPRFDEIIFTASKQVDYLVVSFHFGDEYKEKHNARQEYLAHKAIDDGAKIVIGHHPHVTEDTEIYKNGFIAYSLGNFIFDQSWSKPTMQGMILEIKLNRDGSMAVRKNATQLNSVFQLEKITPGKEEQIKLEEIKPNKEV</sequence>
<keyword evidence="11" id="KW-1133">Transmembrane helix</keyword>
<dbReference type="GO" id="GO:0071555">
    <property type="term" value="P:cell wall organization"/>
    <property type="evidence" value="ECO:0007669"/>
    <property type="project" value="UniProtKB-KW"/>
</dbReference>
<dbReference type="Proteomes" id="UP000034301">
    <property type="component" value="Unassembled WGS sequence"/>
</dbReference>
<dbReference type="AlphaFoldDB" id="A0A0G0U0E9"/>
<dbReference type="InterPro" id="IPR029052">
    <property type="entry name" value="Metallo-depent_PP-like"/>
</dbReference>
<dbReference type="PANTHER" id="PTHR33393:SF12">
    <property type="entry name" value="CAPSULE BIOSYNTHESIS PROTEIN CAPA"/>
    <property type="match status" value="1"/>
</dbReference>
<evidence type="ECO:0000259" key="12">
    <source>
        <dbReference type="SMART" id="SM00854"/>
    </source>
</evidence>
<gene>
    <name evidence="13" type="ORF">UT78_C0002G0002</name>
</gene>
<evidence type="ECO:0000256" key="8">
    <source>
        <dbReference type="PIRSR" id="PIRSR618044-1"/>
    </source>
</evidence>
<dbReference type="InterPro" id="IPR019079">
    <property type="entry name" value="Capsule_synth_CapA"/>
</dbReference>
<name>A0A0G0U0E9_9BACT</name>
<organism evidence="13 14">
    <name type="scientific">Candidatus Nomurabacteria bacterium GW2011_GWF2_40_12</name>
    <dbReference type="NCBI Taxonomy" id="1618776"/>
    <lineage>
        <taxon>Bacteria</taxon>
        <taxon>Candidatus Nomuraibacteriota</taxon>
    </lineage>
</organism>
<keyword evidence="7" id="KW-0961">Cell wall biogenesis/degradation</keyword>
<dbReference type="InterPro" id="IPR052169">
    <property type="entry name" value="CW_Biosynth-Accessory"/>
</dbReference>
<dbReference type="SMART" id="SM00854">
    <property type="entry name" value="PGA_cap"/>
    <property type="match status" value="1"/>
</dbReference>
<dbReference type="GO" id="GO:0008360">
    <property type="term" value="P:regulation of cell shape"/>
    <property type="evidence" value="ECO:0007669"/>
    <property type="project" value="UniProtKB-KW"/>
</dbReference>
<keyword evidence="11" id="KW-0812">Transmembrane</keyword>
<evidence type="ECO:0000313" key="14">
    <source>
        <dbReference type="Proteomes" id="UP000034301"/>
    </source>
</evidence>
<keyword evidence="6" id="KW-0573">Peptidoglycan synthesis</keyword>
<dbReference type="InterPro" id="IPR018044">
    <property type="entry name" value="Peptidase_S11"/>
</dbReference>
<dbReference type="GO" id="GO:0009252">
    <property type="term" value="P:peptidoglycan biosynthetic process"/>
    <property type="evidence" value="ECO:0007669"/>
    <property type="project" value="UniProtKB-KW"/>
</dbReference>
<dbReference type="EMBL" id="LBYC01000002">
    <property type="protein sequence ID" value="KKR43652.1"/>
    <property type="molecule type" value="Genomic_DNA"/>
</dbReference>
<dbReference type="Gene3D" id="3.40.710.10">
    <property type="entry name" value="DD-peptidase/beta-lactamase superfamily"/>
    <property type="match status" value="1"/>
</dbReference>
<dbReference type="CDD" id="cd07381">
    <property type="entry name" value="MPP_CapA"/>
    <property type="match status" value="1"/>
</dbReference>
<comment type="similarity">
    <text evidence="1">Belongs to the CapA family.</text>
</comment>
<keyword evidence="4" id="KW-0378">Hydrolase</keyword>
<evidence type="ECO:0000256" key="6">
    <source>
        <dbReference type="ARBA" id="ARBA00022984"/>
    </source>
</evidence>
<evidence type="ECO:0000256" key="7">
    <source>
        <dbReference type="ARBA" id="ARBA00023316"/>
    </source>
</evidence>
<evidence type="ECO:0000256" key="2">
    <source>
        <dbReference type="ARBA" id="ARBA00007164"/>
    </source>
</evidence>
<feature type="binding site" evidence="9">
    <location>
        <position position="262"/>
    </location>
    <ligand>
        <name>substrate</name>
    </ligand>
</feature>
<dbReference type="GO" id="GO:0009002">
    <property type="term" value="F:serine-type D-Ala-D-Ala carboxypeptidase activity"/>
    <property type="evidence" value="ECO:0007669"/>
    <property type="project" value="InterPro"/>
</dbReference>
<feature type="active site" description="Acyl-ester intermediate" evidence="8">
    <location>
        <position position="109"/>
    </location>
</feature>
<feature type="active site" evidence="8">
    <location>
        <position position="164"/>
    </location>
</feature>
<dbReference type="Gene3D" id="3.60.21.10">
    <property type="match status" value="1"/>
</dbReference>
<dbReference type="InterPro" id="IPR012338">
    <property type="entry name" value="Beta-lactam/transpept-like"/>
</dbReference>
<dbReference type="PRINTS" id="PR00725">
    <property type="entry name" value="DADACBPTASE1"/>
</dbReference>
<evidence type="ECO:0000256" key="11">
    <source>
        <dbReference type="SAM" id="Phobius"/>
    </source>
</evidence>
<dbReference type="Pfam" id="PF00768">
    <property type="entry name" value="Peptidase_S11"/>
    <property type="match status" value="1"/>
</dbReference>
<keyword evidence="11" id="KW-0472">Membrane</keyword>
<evidence type="ECO:0000256" key="3">
    <source>
        <dbReference type="ARBA" id="ARBA00022729"/>
    </source>
</evidence>
<feature type="domain" description="Capsule synthesis protein CapA" evidence="12">
    <location>
        <begin position="343"/>
        <end position="586"/>
    </location>
</feature>
<feature type="transmembrane region" description="Helical" evidence="11">
    <location>
        <begin position="12"/>
        <end position="33"/>
    </location>
</feature>
<reference evidence="13 14" key="1">
    <citation type="journal article" date="2015" name="Nature">
        <title>rRNA introns, odd ribosomes, and small enigmatic genomes across a large radiation of phyla.</title>
        <authorList>
            <person name="Brown C.T."/>
            <person name="Hug L.A."/>
            <person name="Thomas B.C."/>
            <person name="Sharon I."/>
            <person name="Castelle C.J."/>
            <person name="Singh A."/>
            <person name="Wilkins M.J."/>
            <person name="Williams K.H."/>
            <person name="Banfield J.F."/>
        </authorList>
    </citation>
    <scope>NUCLEOTIDE SEQUENCE [LARGE SCALE GENOMIC DNA]</scope>
</reference>
<accession>A0A0G0U0E9</accession>
<keyword evidence="5" id="KW-0133">Cell shape</keyword>
<protein>
    <recommendedName>
        <fullName evidence="12">Capsule synthesis protein CapA domain-containing protein</fullName>
    </recommendedName>
</protein>
<evidence type="ECO:0000256" key="10">
    <source>
        <dbReference type="RuleBase" id="RU004016"/>
    </source>
</evidence>
<keyword evidence="3" id="KW-0732">Signal</keyword>
<evidence type="ECO:0000256" key="4">
    <source>
        <dbReference type="ARBA" id="ARBA00022801"/>
    </source>
</evidence>
<feature type="active site" description="Proton acceptor" evidence="8">
    <location>
        <position position="112"/>
    </location>
</feature>
<evidence type="ECO:0000256" key="5">
    <source>
        <dbReference type="ARBA" id="ARBA00022960"/>
    </source>
</evidence>
<dbReference type="PANTHER" id="PTHR33393">
    <property type="entry name" value="POLYGLUTAMINE SYNTHESIS ACCESSORY PROTEIN RV0574C-RELATED"/>
    <property type="match status" value="1"/>
</dbReference>